<evidence type="ECO:0000313" key="12">
    <source>
        <dbReference type="Proteomes" id="UP000264006"/>
    </source>
</evidence>
<dbReference type="PANTHER" id="PTHR43406">
    <property type="entry name" value="TRYPTOPHAN SYNTHASE, ALPHA CHAIN"/>
    <property type="match status" value="1"/>
</dbReference>
<dbReference type="OrthoDB" id="9804578at2"/>
<dbReference type="FunFam" id="3.20.20.70:FF:000037">
    <property type="entry name" value="Tryptophan synthase alpha chain"/>
    <property type="match status" value="1"/>
</dbReference>
<organism evidence="11 12">
    <name type="scientific">Euzebya pacifica</name>
    <dbReference type="NCBI Taxonomy" id="1608957"/>
    <lineage>
        <taxon>Bacteria</taxon>
        <taxon>Bacillati</taxon>
        <taxon>Actinomycetota</taxon>
        <taxon>Nitriliruptoria</taxon>
        <taxon>Euzebyales</taxon>
    </lineage>
</organism>
<keyword evidence="7 9" id="KW-0456">Lyase</keyword>
<evidence type="ECO:0000256" key="3">
    <source>
        <dbReference type="ARBA" id="ARBA00011270"/>
    </source>
</evidence>
<dbReference type="PANTHER" id="PTHR43406:SF1">
    <property type="entry name" value="TRYPTOPHAN SYNTHASE ALPHA CHAIN, CHLOROPLASTIC"/>
    <property type="match status" value="1"/>
</dbReference>
<keyword evidence="4 9" id="KW-0028">Amino-acid biosynthesis</keyword>
<dbReference type="HAMAP" id="MF_00131">
    <property type="entry name" value="Trp_synth_alpha"/>
    <property type="match status" value="1"/>
</dbReference>
<dbReference type="PROSITE" id="PS00167">
    <property type="entry name" value="TRP_SYNTHASE_ALPHA"/>
    <property type="match status" value="1"/>
</dbReference>
<evidence type="ECO:0000256" key="9">
    <source>
        <dbReference type="HAMAP-Rule" id="MF_00131"/>
    </source>
</evidence>
<comment type="similarity">
    <text evidence="9 10">Belongs to the TrpA family.</text>
</comment>
<dbReference type="RefSeq" id="WP_114592005.1">
    <property type="nucleotide sequence ID" value="NZ_CP031165.1"/>
</dbReference>
<reference evidence="11 12" key="1">
    <citation type="submission" date="2018-09" db="EMBL/GenBank/DDBJ databases">
        <title>Complete genome sequence of Euzebya sp. DY32-46 isolated from seawater of Pacific Ocean.</title>
        <authorList>
            <person name="Xu L."/>
            <person name="Wu Y.-H."/>
            <person name="Xu X.-W."/>
        </authorList>
    </citation>
    <scope>NUCLEOTIDE SEQUENCE [LARGE SCALE GENOMIC DNA]</scope>
    <source>
        <strain evidence="11 12">DY32-46</strain>
    </source>
</reference>
<dbReference type="UniPathway" id="UPA00035">
    <property type="reaction ID" value="UER00044"/>
</dbReference>
<protein>
    <recommendedName>
        <fullName evidence="9">Tryptophan synthase alpha chain</fullName>
        <ecNumber evidence="9">4.2.1.20</ecNumber>
    </recommendedName>
</protein>
<dbReference type="InterPro" id="IPR018204">
    <property type="entry name" value="Trp_synthase_alpha_AS"/>
</dbReference>
<dbReference type="Pfam" id="PF00290">
    <property type="entry name" value="Trp_syntA"/>
    <property type="match status" value="1"/>
</dbReference>
<comment type="pathway">
    <text evidence="2 9">Amino-acid biosynthesis; L-tryptophan biosynthesis; L-tryptophan from chorismate: step 5/5.</text>
</comment>
<dbReference type="SUPFAM" id="SSF51366">
    <property type="entry name" value="Ribulose-phoshate binding barrel"/>
    <property type="match status" value="1"/>
</dbReference>
<evidence type="ECO:0000313" key="11">
    <source>
        <dbReference type="EMBL" id="AXV07531.1"/>
    </source>
</evidence>
<dbReference type="KEGG" id="euz:DVS28_a2852"/>
<evidence type="ECO:0000256" key="6">
    <source>
        <dbReference type="ARBA" id="ARBA00023141"/>
    </source>
</evidence>
<evidence type="ECO:0000256" key="2">
    <source>
        <dbReference type="ARBA" id="ARBA00004733"/>
    </source>
</evidence>
<comment type="subunit">
    <text evidence="3 9">Tetramer of two alpha and two beta chains.</text>
</comment>
<comment type="catalytic activity">
    <reaction evidence="8 9">
        <text>(1S,2R)-1-C-(indol-3-yl)glycerol 3-phosphate + L-serine = D-glyceraldehyde 3-phosphate + L-tryptophan + H2O</text>
        <dbReference type="Rhea" id="RHEA:10532"/>
        <dbReference type="ChEBI" id="CHEBI:15377"/>
        <dbReference type="ChEBI" id="CHEBI:33384"/>
        <dbReference type="ChEBI" id="CHEBI:57912"/>
        <dbReference type="ChEBI" id="CHEBI:58866"/>
        <dbReference type="ChEBI" id="CHEBI:59776"/>
        <dbReference type="EC" id="4.2.1.20"/>
    </reaction>
</comment>
<accession>A0A346XZ84</accession>
<name>A0A346XZ84_9ACTN</name>
<keyword evidence="6 9" id="KW-0057">Aromatic amino acid biosynthesis</keyword>
<dbReference type="Gene3D" id="3.20.20.70">
    <property type="entry name" value="Aldolase class I"/>
    <property type="match status" value="1"/>
</dbReference>
<dbReference type="EC" id="4.2.1.20" evidence="9"/>
<evidence type="ECO:0000256" key="1">
    <source>
        <dbReference type="ARBA" id="ARBA00003365"/>
    </source>
</evidence>
<evidence type="ECO:0000256" key="10">
    <source>
        <dbReference type="RuleBase" id="RU003662"/>
    </source>
</evidence>
<keyword evidence="5 9" id="KW-0822">Tryptophan biosynthesis</keyword>
<dbReference type="GO" id="GO:0005829">
    <property type="term" value="C:cytosol"/>
    <property type="evidence" value="ECO:0007669"/>
    <property type="project" value="TreeGrafter"/>
</dbReference>
<proteinExistence type="inferred from homology"/>
<dbReference type="NCBIfam" id="TIGR00262">
    <property type="entry name" value="trpA"/>
    <property type="match status" value="1"/>
</dbReference>
<dbReference type="GO" id="GO:0004834">
    <property type="term" value="F:tryptophan synthase activity"/>
    <property type="evidence" value="ECO:0007669"/>
    <property type="project" value="UniProtKB-UniRule"/>
</dbReference>
<dbReference type="EMBL" id="CP031165">
    <property type="protein sequence ID" value="AXV07531.1"/>
    <property type="molecule type" value="Genomic_DNA"/>
</dbReference>
<comment type="function">
    <text evidence="1 9">The alpha subunit is responsible for the aldol cleavage of indoleglycerol phosphate to indole and glyceraldehyde 3-phosphate.</text>
</comment>
<dbReference type="AlphaFoldDB" id="A0A346XZ84"/>
<dbReference type="Proteomes" id="UP000264006">
    <property type="component" value="Chromosome"/>
</dbReference>
<evidence type="ECO:0000256" key="8">
    <source>
        <dbReference type="ARBA" id="ARBA00049047"/>
    </source>
</evidence>
<evidence type="ECO:0000256" key="7">
    <source>
        <dbReference type="ARBA" id="ARBA00023239"/>
    </source>
</evidence>
<dbReference type="CDD" id="cd04724">
    <property type="entry name" value="Tryptophan_synthase_alpha"/>
    <property type="match status" value="1"/>
</dbReference>
<dbReference type="InterPro" id="IPR002028">
    <property type="entry name" value="Trp_synthase_suA"/>
</dbReference>
<keyword evidence="12" id="KW-1185">Reference proteome</keyword>
<feature type="active site" description="Proton acceptor" evidence="9">
    <location>
        <position position="53"/>
    </location>
</feature>
<feature type="active site" description="Proton acceptor" evidence="9">
    <location>
        <position position="64"/>
    </location>
</feature>
<evidence type="ECO:0000256" key="5">
    <source>
        <dbReference type="ARBA" id="ARBA00022822"/>
    </source>
</evidence>
<sequence>MSTTTPKVSETIRAANDDGRAALVIYLPAGYPDMETSQECLEAAVEGGADVLEVGFPYSDPLMDGPVIQAANQVALDAGYTPVDDVAMCDRLTAVVDAPVLAMTYFNIAWHYGGVERLDGFAEDCARAGLSGVILPDLPAIEGGPWQATADRMGLETVFLTSPASTDERIGAVADRTTGFVYATSTMGVTGVRESLSDRAAPLVDRIRSVTDKPVCVGIGVSTAEHAREVAGFADGVIVGSAAVRAATDGGPKAVRKLVESLARGVREADRG</sequence>
<evidence type="ECO:0000256" key="4">
    <source>
        <dbReference type="ARBA" id="ARBA00022605"/>
    </source>
</evidence>
<dbReference type="InterPro" id="IPR013785">
    <property type="entry name" value="Aldolase_TIM"/>
</dbReference>
<dbReference type="InterPro" id="IPR011060">
    <property type="entry name" value="RibuloseP-bd_barrel"/>
</dbReference>
<gene>
    <name evidence="9" type="primary">trpA</name>
    <name evidence="11" type="ORF">DVS28_a2852</name>
</gene>